<dbReference type="Gene3D" id="3.30.110.70">
    <property type="entry name" value="Hypothetical protein apc22750. Chain B"/>
    <property type="match status" value="1"/>
</dbReference>
<dbReference type="PANTHER" id="PTHR34068">
    <property type="entry name" value="UPF0145 PROTEIN YBJQ"/>
    <property type="match status" value="1"/>
</dbReference>
<evidence type="ECO:0000313" key="2">
    <source>
        <dbReference type="EMBL" id="KKL66551.1"/>
    </source>
</evidence>
<name>A0A0F9EJU0_9ZZZZ</name>
<dbReference type="SUPFAM" id="SSF117782">
    <property type="entry name" value="YbjQ-like"/>
    <property type="match status" value="1"/>
</dbReference>
<gene>
    <name evidence="2" type="ORF">LCGC14_2143850</name>
</gene>
<protein>
    <submittedName>
        <fullName evidence="2">Uncharacterized protein</fullName>
    </submittedName>
</protein>
<accession>A0A0F9EJU0</accession>
<dbReference type="InterPro" id="IPR002765">
    <property type="entry name" value="UPF0145_YbjQ-like"/>
</dbReference>
<dbReference type="Pfam" id="PF01906">
    <property type="entry name" value="YbjQ_1"/>
    <property type="match status" value="1"/>
</dbReference>
<evidence type="ECO:0000256" key="1">
    <source>
        <dbReference type="SAM" id="Coils"/>
    </source>
</evidence>
<reference evidence="2" key="1">
    <citation type="journal article" date="2015" name="Nature">
        <title>Complex archaea that bridge the gap between prokaryotes and eukaryotes.</title>
        <authorList>
            <person name="Spang A."/>
            <person name="Saw J.H."/>
            <person name="Jorgensen S.L."/>
            <person name="Zaremba-Niedzwiedzka K."/>
            <person name="Martijn J."/>
            <person name="Lind A.E."/>
            <person name="van Eijk R."/>
            <person name="Schleper C."/>
            <person name="Guy L."/>
            <person name="Ettema T.J."/>
        </authorList>
    </citation>
    <scope>NUCLEOTIDE SEQUENCE</scope>
</reference>
<feature type="coiled-coil region" evidence="1">
    <location>
        <begin position="160"/>
        <end position="187"/>
    </location>
</feature>
<keyword evidence="1" id="KW-0175">Coiled coil</keyword>
<proteinExistence type="inferred from homology"/>
<comment type="caution">
    <text evidence="2">The sequence shown here is derived from an EMBL/GenBank/DDBJ whole genome shotgun (WGS) entry which is preliminary data.</text>
</comment>
<organism evidence="2">
    <name type="scientific">marine sediment metagenome</name>
    <dbReference type="NCBI Taxonomy" id="412755"/>
    <lineage>
        <taxon>unclassified sequences</taxon>
        <taxon>metagenomes</taxon>
        <taxon>ecological metagenomes</taxon>
    </lineage>
</organism>
<dbReference type="EMBL" id="LAZR01027165">
    <property type="protein sequence ID" value="KKL66551.1"/>
    <property type="molecule type" value="Genomic_DNA"/>
</dbReference>
<dbReference type="InterPro" id="IPR035439">
    <property type="entry name" value="UPF0145_dom_sf"/>
</dbReference>
<dbReference type="PANTHER" id="PTHR34068:SF1">
    <property type="entry name" value="UPF0145 PROTEIN YBJQ"/>
    <property type="match status" value="1"/>
</dbReference>
<sequence length="305" mass="33922">MFLSDNNQSTGSNTKTEWTLNDNGLTNNFTETTYEISKLSFSLEKDGYKGVATIFYNNDFLCNLTTIYSQSGVYKKHGIKESTTISNNTRDSLLDISNNKISLSNTLFSFKSKDYGIAGLRTVECNSSFDVLFYGKYVTSVSKETAHKIETTKDIYLKRKLSASQEKNNDEKNISEIEKRKNSLSAKNYKIIRSPNEVILTTETTSNLKVLKRLDVITAECAYGMNIFKDLFASITDIFGGRNKSIQNTLKDARKNVLAELQKEAFSLGANAVVGIDLDYSEISGGGKMGMLFIVASGTAVIVER</sequence>
<dbReference type="AlphaFoldDB" id="A0A0F9EJU0"/>
<dbReference type="HAMAP" id="MF_00338">
    <property type="entry name" value="UPF0145"/>
    <property type="match status" value="1"/>
</dbReference>